<dbReference type="Pfam" id="PF25109">
    <property type="entry name" value="HAD_PNKP"/>
    <property type="match status" value="1"/>
</dbReference>
<evidence type="ECO:0000313" key="2">
    <source>
        <dbReference type="EMBL" id="CEO90834.1"/>
    </source>
</evidence>
<dbReference type="RefSeq" id="YP_009118914.1">
    <property type="nucleotide sequence ID" value="NC_025425.1"/>
</dbReference>
<dbReference type="SUPFAM" id="SSF56784">
    <property type="entry name" value="HAD-like"/>
    <property type="match status" value="1"/>
</dbReference>
<dbReference type="Proteomes" id="UP000203896">
    <property type="component" value="Segment"/>
</dbReference>
<protein>
    <recommendedName>
        <fullName evidence="1">Polynucleotide kinase PNKP phosphatase domain-containing protein</fullName>
    </recommendedName>
</protein>
<dbReference type="InterPro" id="IPR056782">
    <property type="entry name" value="HAD_PNKP"/>
</dbReference>
<name>A0A0B7MJG0_9CAUD</name>
<dbReference type="OrthoDB" id="9497at10239"/>
<keyword evidence="3" id="KW-1185">Reference proteome</keyword>
<sequence length="158" mass="18256">MIYFVDLDFTITDPTHRLTKMPTENLDKVESWIEYNKACGGDSPIYDVIRVINALSDNGHLIYILTGRSSHAYMETIDWLISNGVCFDKIFMRGRTDSRKDYHIKLEVIKSFDKDEVVGVFEDNPEVIKVLRENGYRVFDVGNHKDKTRADIANHGHD</sequence>
<dbReference type="EMBL" id="HE978309">
    <property type="protein sequence ID" value="CEO90834.1"/>
    <property type="molecule type" value="Genomic_DNA"/>
</dbReference>
<dbReference type="InterPro" id="IPR036412">
    <property type="entry name" value="HAD-like_sf"/>
</dbReference>
<accession>A0A0B7MJG0</accession>
<dbReference type="GeneID" id="23301262"/>
<gene>
    <name evidence="2" type="ORF">BN201_0231</name>
</gene>
<dbReference type="Gene3D" id="3.40.50.1000">
    <property type="entry name" value="HAD superfamily/HAD-like"/>
    <property type="match status" value="1"/>
</dbReference>
<proteinExistence type="predicted"/>
<reference evidence="2 3" key="1">
    <citation type="submission" date="2012-08" db="EMBL/GenBank/DDBJ databases">
        <title>Selection and characterization of a candidate therapeutic bacteriophage that lyses the German Escherichia coli O104:H4 outbreak strain.</title>
        <authorList>
            <person name="Merabishvilli M."/>
            <person name="De Vos D."/>
            <person name="Verbeken G."/>
            <person name="Kropinski A."/>
            <person name="Vandenheuvel D."/>
            <person name="Lavigne R."/>
            <person name="Wattiau P."/>
            <person name="Mast J."/>
            <person name="Ragimbeau C."/>
            <person name="Mossong J."/>
            <person name="Scheres J."/>
            <person name="Chanishvili N."/>
            <person name="Vaneechoutte M."/>
            <person name="Pirnay J.P."/>
        </authorList>
    </citation>
    <scope>NUCLEOTIDE SEQUENCE [LARGE SCALE GENOMIC DNA]</scope>
</reference>
<dbReference type="InterPro" id="IPR023214">
    <property type="entry name" value="HAD_sf"/>
</dbReference>
<organism evidence="2 3">
    <name type="scientific">Enterobacteria phage GEC-3S</name>
    <dbReference type="NCBI Taxonomy" id="1222338"/>
    <lineage>
        <taxon>Viruses</taxon>
        <taxon>Duplodnaviria</taxon>
        <taxon>Heunggongvirae</taxon>
        <taxon>Uroviricota</taxon>
        <taxon>Caudoviricetes</taxon>
        <taxon>Pantevenvirales</taxon>
        <taxon>Straboviridae</taxon>
        <taxon>Krischvirus</taxon>
        <taxon>Krischvirus gec3s</taxon>
    </lineage>
</organism>
<dbReference type="KEGG" id="vg:23301262"/>
<evidence type="ECO:0000313" key="3">
    <source>
        <dbReference type="Proteomes" id="UP000203896"/>
    </source>
</evidence>
<feature type="domain" description="Polynucleotide kinase PNKP phosphatase" evidence="1">
    <location>
        <begin position="37"/>
        <end position="142"/>
    </location>
</feature>
<evidence type="ECO:0000259" key="1">
    <source>
        <dbReference type="Pfam" id="PF25109"/>
    </source>
</evidence>